<dbReference type="InterPro" id="IPR036278">
    <property type="entry name" value="Sialidase_sf"/>
</dbReference>
<feature type="domain" description="Sialidase" evidence="1">
    <location>
        <begin position="49"/>
        <end position="393"/>
    </location>
</feature>
<protein>
    <submittedName>
        <fullName evidence="2">Exo-alpha-sialidase</fullName>
    </submittedName>
</protein>
<sequence>MENEQMGPGGIRVREWERSKPDIVVFVPEEDRYVGDNEHFLVFRAANGDWLALWTQSSVEGYGDNHLVLSRSRDQVGWEQPRTLAGSHPGQIGGQASWGFPIVTDKGRIYIFYTKDIGIPDLDSQTNGEMGVLYSDDHGVTFRADASIPIPRNRYDHPDERVPRNWIVWQKPIRDSRGRRIVGVTQWSSPASSPPPPKGWYSRDSRAMFLRFDNIDEHPDSSRLSVAWLPGTGLGLEVPYPGRADISVAQEPSVALLPDGRLFAVMRTFTGFIWYALSGDDGETWTAPRPLRYRDGGDPIMQPIASCPLFELENGAYLLVFHNNDGHVNGFEPHHALRNRRPAYVSLGVYRSEDEQPIRFSEPHLCADNDDVIAGPKKTSEIATYPSLTQAEGRTVLWYPDRKYYLLGKVIPDEWLQPAAE</sequence>
<dbReference type="Pfam" id="PF13088">
    <property type="entry name" value="BNR_2"/>
    <property type="match status" value="1"/>
</dbReference>
<evidence type="ECO:0000313" key="3">
    <source>
        <dbReference type="Proteomes" id="UP000310636"/>
    </source>
</evidence>
<accession>A0A4S4BGV5</accession>
<dbReference type="RefSeq" id="WP_136373213.1">
    <property type="nucleotide sequence ID" value="NZ_SSOB01000052.1"/>
</dbReference>
<gene>
    <name evidence="2" type="ORF">E6C55_28370</name>
</gene>
<name>A0A4S4BGV5_9BACL</name>
<dbReference type="Gene3D" id="2.120.10.10">
    <property type="match status" value="2"/>
</dbReference>
<reference evidence="2 3" key="1">
    <citation type="submission" date="2019-04" db="EMBL/GenBank/DDBJ databases">
        <title>Cohnella sp. nov. isolated from preserved vegetables.</title>
        <authorList>
            <person name="Lin S.-Y."/>
            <person name="Hung M.-H."/>
            <person name="Young C.-C."/>
        </authorList>
    </citation>
    <scope>NUCLEOTIDE SEQUENCE [LARGE SCALE GENOMIC DNA]</scope>
    <source>
        <strain evidence="2 3">CC-MHH1044</strain>
    </source>
</reference>
<dbReference type="InterPro" id="IPR011040">
    <property type="entry name" value="Sialidase"/>
</dbReference>
<keyword evidence="3" id="KW-1185">Reference proteome</keyword>
<dbReference type="AlphaFoldDB" id="A0A4S4BGV5"/>
<dbReference type="SUPFAM" id="SSF50939">
    <property type="entry name" value="Sialidases"/>
    <property type="match status" value="1"/>
</dbReference>
<dbReference type="EMBL" id="SSOB01000052">
    <property type="protein sequence ID" value="THF73601.1"/>
    <property type="molecule type" value="Genomic_DNA"/>
</dbReference>
<comment type="caution">
    <text evidence="2">The sequence shown here is derived from an EMBL/GenBank/DDBJ whole genome shotgun (WGS) entry which is preliminary data.</text>
</comment>
<organism evidence="2 3">
    <name type="scientific">Cohnella fermenti</name>
    <dbReference type="NCBI Taxonomy" id="2565925"/>
    <lineage>
        <taxon>Bacteria</taxon>
        <taxon>Bacillati</taxon>
        <taxon>Bacillota</taxon>
        <taxon>Bacilli</taxon>
        <taxon>Bacillales</taxon>
        <taxon>Paenibacillaceae</taxon>
        <taxon>Cohnella</taxon>
    </lineage>
</organism>
<dbReference type="Proteomes" id="UP000310636">
    <property type="component" value="Unassembled WGS sequence"/>
</dbReference>
<dbReference type="CDD" id="cd15482">
    <property type="entry name" value="Sialidase_non-viral"/>
    <property type="match status" value="1"/>
</dbReference>
<evidence type="ECO:0000313" key="2">
    <source>
        <dbReference type="EMBL" id="THF73601.1"/>
    </source>
</evidence>
<proteinExistence type="predicted"/>
<dbReference type="OrthoDB" id="240763at2"/>
<evidence type="ECO:0000259" key="1">
    <source>
        <dbReference type="Pfam" id="PF13088"/>
    </source>
</evidence>